<evidence type="ECO:0000256" key="1">
    <source>
        <dbReference type="SAM" id="MobiDB-lite"/>
    </source>
</evidence>
<dbReference type="RefSeq" id="WP_378200682.1">
    <property type="nucleotide sequence ID" value="NZ_JBHLZP010000083.1"/>
</dbReference>
<feature type="region of interest" description="Disordered" evidence="1">
    <location>
        <begin position="101"/>
        <end position="137"/>
    </location>
</feature>
<dbReference type="EMBL" id="JBHLZP010000083">
    <property type="protein sequence ID" value="MFB9833304.1"/>
    <property type="molecule type" value="Genomic_DNA"/>
</dbReference>
<keyword evidence="2" id="KW-1133">Transmembrane helix</keyword>
<proteinExistence type="predicted"/>
<keyword evidence="2" id="KW-0812">Transmembrane</keyword>
<keyword evidence="4" id="KW-1185">Reference proteome</keyword>
<keyword evidence="2" id="KW-0472">Membrane</keyword>
<comment type="caution">
    <text evidence="3">The sequence shown here is derived from an EMBL/GenBank/DDBJ whole genome shotgun (WGS) entry which is preliminary data.</text>
</comment>
<accession>A0ABV5YE57</accession>
<protein>
    <submittedName>
        <fullName evidence="3">LapA family protein</fullName>
    </submittedName>
</protein>
<organism evidence="3 4">
    <name type="scientific">Actinoallomurus acaciae</name>
    <dbReference type="NCBI Taxonomy" id="502577"/>
    <lineage>
        <taxon>Bacteria</taxon>
        <taxon>Bacillati</taxon>
        <taxon>Actinomycetota</taxon>
        <taxon>Actinomycetes</taxon>
        <taxon>Streptosporangiales</taxon>
        <taxon>Thermomonosporaceae</taxon>
        <taxon>Actinoallomurus</taxon>
    </lineage>
</organism>
<reference evidence="3 4" key="1">
    <citation type="submission" date="2024-09" db="EMBL/GenBank/DDBJ databases">
        <authorList>
            <person name="Sun Q."/>
            <person name="Mori K."/>
        </authorList>
    </citation>
    <scope>NUCLEOTIDE SEQUENCE [LARGE SCALE GENOMIC DNA]</scope>
    <source>
        <strain evidence="3 4">TBRC 0563</strain>
    </source>
</reference>
<gene>
    <name evidence="3" type="ORF">ACFFNX_14010</name>
</gene>
<evidence type="ECO:0000256" key="2">
    <source>
        <dbReference type="SAM" id="Phobius"/>
    </source>
</evidence>
<name>A0ABV5YE57_9ACTN</name>
<sequence>MIFLGIILAGAAVCVAVGIISENTAPATLSVFGQHVPGVTSQAQVFVAGIIVTIFFVIGLTISSLAMGRSMRVRRELRNLREEHEESLSTMEMERQQFQRELARARARGRTPQPTGDIPVAGHVDRDPVSPFFDQSA</sequence>
<feature type="transmembrane region" description="Helical" evidence="2">
    <location>
        <begin position="43"/>
        <end position="68"/>
    </location>
</feature>
<dbReference type="Proteomes" id="UP001589627">
    <property type="component" value="Unassembled WGS sequence"/>
</dbReference>
<evidence type="ECO:0000313" key="4">
    <source>
        <dbReference type="Proteomes" id="UP001589627"/>
    </source>
</evidence>
<evidence type="ECO:0000313" key="3">
    <source>
        <dbReference type="EMBL" id="MFB9833304.1"/>
    </source>
</evidence>